<dbReference type="SUPFAM" id="SSF159941">
    <property type="entry name" value="MM3350-like"/>
    <property type="match status" value="1"/>
</dbReference>
<evidence type="ECO:0000313" key="2">
    <source>
        <dbReference type="EMBL" id="TFY81645.1"/>
    </source>
</evidence>
<gene>
    <name evidence="2" type="ORF">EWM64_g2372</name>
</gene>
<organism evidence="2 3">
    <name type="scientific">Hericium alpestre</name>
    <dbReference type="NCBI Taxonomy" id="135208"/>
    <lineage>
        <taxon>Eukaryota</taxon>
        <taxon>Fungi</taxon>
        <taxon>Dikarya</taxon>
        <taxon>Basidiomycota</taxon>
        <taxon>Agaricomycotina</taxon>
        <taxon>Agaricomycetes</taxon>
        <taxon>Russulales</taxon>
        <taxon>Hericiaceae</taxon>
        <taxon>Hericium</taxon>
    </lineage>
</organism>
<keyword evidence="3" id="KW-1185">Reference proteome</keyword>
<feature type="compositionally biased region" description="Basic and acidic residues" evidence="1">
    <location>
        <begin position="191"/>
        <end position="221"/>
    </location>
</feature>
<dbReference type="Gene3D" id="3.10.290.30">
    <property type="entry name" value="MM3350-like"/>
    <property type="match status" value="1"/>
</dbReference>
<feature type="region of interest" description="Disordered" evidence="1">
    <location>
        <begin position="175"/>
        <end position="221"/>
    </location>
</feature>
<name>A0A4Z0A4L3_9AGAM</name>
<dbReference type="AlphaFoldDB" id="A0A4Z0A4L3"/>
<comment type="caution">
    <text evidence="2">The sequence shown here is derived from an EMBL/GenBank/DDBJ whole genome shotgun (WGS) entry which is preliminary data.</text>
</comment>
<accession>A0A4Z0A4L3</accession>
<protein>
    <submittedName>
        <fullName evidence="2">Uncharacterized protein</fullName>
    </submittedName>
</protein>
<dbReference type="Proteomes" id="UP000298061">
    <property type="component" value="Unassembled WGS sequence"/>
</dbReference>
<dbReference type="OrthoDB" id="432970at2759"/>
<proteinExistence type="predicted"/>
<sequence>MAVLLNNSSSNVWSTYSISVLQIEKLSQMDVGDLQQRDFTLKIEMDISPLSQTKLTMTEYYHHFSLEEIAPLSESTGKIAVLDGAGACPPEDRKGNFQWSIDILKLQSNKPAYRGEVISQINGSMNYKDKPVPADFDPDQFDIAEARERVHAALASPDSATTGAKQFMYPLHPAALDKPAPGTPFAPNEGPEARADVGRGPGRWDGRRPAVPAGDDHYEAR</sequence>
<dbReference type="InterPro" id="IPR024047">
    <property type="entry name" value="MM3350-like_sf"/>
</dbReference>
<reference evidence="2 3" key="1">
    <citation type="submission" date="2019-02" db="EMBL/GenBank/DDBJ databases">
        <title>Genome sequencing of the rare red list fungi Hericium alpestre (H. flagellum).</title>
        <authorList>
            <person name="Buettner E."/>
            <person name="Kellner H."/>
        </authorList>
    </citation>
    <scope>NUCLEOTIDE SEQUENCE [LARGE SCALE GENOMIC DNA]</scope>
    <source>
        <strain evidence="2 3">DSM 108284</strain>
    </source>
</reference>
<evidence type="ECO:0000313" key="3">
    <source>
        <dbReference type="Proteomes" id="UP000298061"/>
    </source>
</evidence>
<evidence type="ECO:0000256" key="1">
    <source>
        <dbReference type="SAM" id="MobiDB-lite"/>
    </source>
</evidence>
<dbReference type="EMBL" id="SFCI01000189">
    <property type="protein sequence ID" value="TFY81645.1"/>
    <property type="molecule type" value="Genomic_DNA"/>
</dbReference>